<keyword evidence="5 7" id="KW-1133">Transmembrane helix</keyword>
<dbReference type="InterPro" id="IPR039421">
    <property type="entry name" value="Type_1_exporter"/>
</dbReference>
<dbReference type="GO" id="GO:0140359">
    <property type="term" value="F:ABC-type transporter activity"/>
    <property type="evidence" value="ECO:0007669"/>
    <property type="project" value="InterPro"/>
</dbReference>
<name>A0A9X3P8W5_9ACTN</name>
<dbReference type="GO" id="GO:0005524">
    <property type="term" value="F:ATP binding"/>
    <property type="evidence" value="ECO:0007669"/>
    <property type="project" value="UniProtKB-KW"/>
</dbReference>
<dbReference type="SUPFAM" id="SSF90123">
    <property type="entry name" value="ABC transporter transmembrane region"/>
    <property type="match status" value="1"/>
</dbReference>
<comment type="subcellular location">
    <subcellularLocation>
        <location evidence="1">Cell membrane</location>
        <topology evidence="1">Multi-pass membrane protein</topology>
    </subcellularLocation>
</comment>
<dbReference type="Gene3D" id="1.20.1560.10">
    <property type="entry name" value="ABC transporter type 1, transmembrane domain"/>
    <property type="match status" value="1"/>
</dbReference>
<dbReference type="InterPro" id="IPR003593">
    <property type="entry name" value="AAA+_ATPase"/>
</dbReference>
<feature type="transmembrane region" description="Helical" evidence="7">
    <location>
        <begin position="251"/>
        <end position="275"/>
    </location>
</feature>
<evidence type="ECO:0000313" key="11">
    <source>
        <dbReference type="Proteomes" id="UP001146067"/>
    </source>
</evidence>
<dbReference type="AlphaFoldDB" id="A0A9X3P8W5"/>
<dbReference type="RefSeq" id="WP_270110445.1">
    <property type="nucleotide sequence ID" value="NZ_JAPZVP010000009.1"/>
</dbReference>
<organism evidence="10 11">
    <name type="scientific">Glycomyces luteolus</name>
    <dbReference type="NCBI Taxonomy" id="2670330"/>
    <lineage>
        <taxon>Bacteria</taxon>
        <taxon>Bacillati</taxon>
        <taxon>Actinomycetota</taxon>
        <taxon>Actinomycetes</taxon>
        <taxon>Glycomycetales</taxon>
        <taxon>Glycomycetaceae</taxon>
        <taxon>Glycomyces</taxon>
    </lineage>
</organism>
<keyword evidence="6 7" id="KW-0472">Membrane</keyword>
<reference evidence="10" key="1">
    <citation type="submission" date="2022-12" db="EMBL/GenBank/DDBJ databases">
        <title>Gycomyces niveus sp.nov.,a novel actinomycete isolated from soil in Shouguan.</title>
        <authorList>
            <person name="Yang X."/>
        </authorList>
    </citation>
    <scope>NUCLEOTIDE SEQUENCE</scope>
    <source>
        <strain evidence="10">NEAU-A15</strain>
    </source>
</reference>
<dbReference type="GO" id="GO:0016887">
    <property type="term" value="F:ATP hydrolysis activity"/>
    <property type="evidence" value="ECO:0007669"/>
    <property type="project" value="InterPro"/>
</dbReference>
<evidence type="ECO:0000256" key="2">
    <source>
        <dbReference type="ARBA" id="ARBA00022692"/>
    </source>
</evidence>
<evidence type="ECO:0000256" key="5">
    <source>
        <dbReference type="ARBA" id="ARBA00022989"/>
    </source>
</evidence>
<evidence type="ECO:0000313" key="10">
    <source>
        <dbReference type="EMBL" id="MDA1360502.1"/>
    </source>
</evidence>
<dbReference type="GO" id="GO:0034040">
    <property type="term" value="F:ATPase-coupled lipid transmembrane transporter activity"/>
    <property type="evidence" value="ECO:0007669"/>
    <property type="project" value="TreeGrafter"/>
</dbReference>
<sequence length="597" mass="64453">MRDKISKRLRGLKNALAVGYQAHPKAITAQIALGVAQATLMPLLVYLTKVLIDAVQTGHEREAWLAAAGLGLGVALIWTIVFLYVKLVFLVLDHTARASDREIMALMGNPPGLDHHERPDHLDEVQRIREERWLLSGGVNWAAQLLRGVVTIAVGGVLLFQVHPLLLVFPLFSLAAMAIANQAGTIEDKVIAATSEPERKRRHLFEVATLGESGKELRIFGSAAAVAERHHEIGAAVVAERNRGQWKAARIVTGEGLLAAIGMAAGIGIVLYLAIRGQATAGDVVLLVGLIGMVAGAAANVALQGMLVARLAKLGERLNWLREYAAQSSGPAVPFEVPERLTEGIALQGVSFAYPESERRSLDDVTLTLPAGKVVALVGENGAGKTTLVKLLSGFYQPTSGQIKVDGNDLTDFEVDAWRERIGATFQDFTRFEFTARETIGIGDLKGGYDDETVRAAMEHAGADDVIDDLPNGLDTRLGARWDDGTDLSGGQWQKLAIGRGRMRKDPLLVLFDEPTAALDPQTEHALFERFAEEVHAGRQRGTVTVLVSHRFSTVSMADLIIVLEQGRVAESGTHDELMARGGAYAELYSLQSSAYR</sequence>
<dbReference type="GO" id="GO:0005886">
    <property type="term" value="C:plasma membrane"/>
    <property type="evidence" value="ECO:0007669"/>
    <property type="project" value="UniProtKB-SubCell"/>
</dbReference>
<dbReference type="InterPro" id="IPR027417">
    <property type="entry name" value="P-loop_NTPase"/>
</dbReference>
<dbReference type="EMBL" id="JAPZVP010000009">
    <property type="protein sequence ID" value="MDA1360502.1"/>
    <property type="molecule type" value="Genomic_DNA"/>
</dbReference>
<evidence type="ECO:0000256" key="3">
    <source>
        <dbReference type="ARBA" id="ARBA00022741"/>
    </source>
</evidence>
<keyword evidence="11" id="KW-1185">Reference proteome</keyword>
<protein>
    <submittedName>
        <fullName evidence="10">ABC transporter ATP-binding protein</fullName>
    </submittedName>
</protein>
<comment type="caution">
    <text evidence="10">The sequence shown here is derived from an EMBL/GenBank/DDBJ whole genome shotgun (WGS) entry which is preliminary data.</text>
</comment>
<feature type="transmembrane region" description="Helical" evidence="7">
    <location>
        <begin position="287"/>
        <end position="312"/>
    </location>
</feature>
<gene>
    <name evidence="10" type="ORF">O1R50_12765</name>
</gene>
<evidence type="ECO:0000259" key="9">
    <source>
        <dbReference type="PROSITE" id="PS50929"/>
    </source>
</evidence>
<dbReference type="PROSITE" id="PS50929">
    <property type="entry name" value="ABC_TM1F"/>
    <property type="match status" value="1"/>
</dbReference>
<proteinExistence type="predicted"/>
<accession>A0A9X3P8W5</accession>
<dbReference type="Proteomes" id="UP001146067">
    <property type="component" value="Unassembled WGS sequence"/>
</dbReference>
<feature type="domain" description="ABC transmembrane type-1" evidence="9">
    <location>
        <begin position="31"/>
        <end position="310"/>
    </location>
</feature>
<dbReference type="SUPFAM" id="SSF52540">
    <property type="entry name" value="P-loop containing nucleoside triphosphate hydrolases"/>
    <property type="match status" value="1"/>
</dbReference>
<dbReference type="InterPro" id="IPR036640">
    <property type="entry name" value="ABC1_TM_sf"/>
</dbReference>
<dbReference type="Gene3D" id="3.40.50.300">
    <property type="entry name" value="P-loop containing nucleotide triphosphate hydrolases"/>
    <property type="match status" value="1"/>
</dbReference>
<dbReference type="Pfam" id="PF00005">
    <property type="entry name" value="ABC_tran"/>
    <property type="match status" value="1"/>
</dbReference>
<feature type="domain" description="ABC transporter" evidence="8">
    <location>
        <begin position="345"/>
        <end position="591"/>
    </location>
</feature>
<dbReference type="PANTHER" id="PTHR24221">
    <property type="entry name" value="ATP-BINDING CASSETTE SUB-FAMILY B"/>
    <property type="match status" value="1"/>
</dbReference>
<evidence type="ECO:0000259" key="8">
    <source>
        <dbReference type="PROSITE" id="PS50893"/>
    </source>
</evidence>
<dbReference type="InterPro" id="IPR011527">
    <property type="entry name" value="ABC1_TM_dom"/>
</dbReference>
<evidence type="ECO:0000256" key="6">
    <source>
        <dbReference type="ARBA" id="ARBA00023136"/>
    </source>
</evidence>
<evidence type="ECO:0000256" key="4">
    <source>
        <dbReference type="ARBA" id="ARBA00022840"/>
    </source>
</evidence>
<keyword evidence="3" id="KW-0547">Nucleotide-binding</keyword>
<feature type="transmembrane region" description="Helical" evidence="7">
    <location>
        <begin position="31"/>
        <end position="52"/>
    </location>
</feature>
<dbReference type="InterPro" id="IPR003439">
    <property type="entry name" value="ABC_transporter-like_ATP-bd"/>
</dbReference>
<keyword evidence="2 7" id="KW-0812">Transmembrane</keyword>
<dbReference type="SMART" id="SM00382">
    <property type="entry name" value="AAA"/>
    <property type="match status" value="1"/>
</dbReference>
<keyword evidence="4 10" id="KW-0067">ATP-binding</keyword>
<feature type="transmembrane region" description="Helical" evidence="7">
    <location>
        <begin position="64"/>
        <end position="92"/>
    </location>
</feature>
<evidence type="ECO:0000256" key="1">
    <source>
        <dbReference type="ARBA" id="ARBA00004651"/>
    </source>
</evidence>
<dbReference type="PANTHER" id="PTHR24221:SF646">
    <property type="entry name" value="HAEMOLYSIN SECRETION ATP-BINDING PROTEIN"/>
    <property type="match status" value="1"/>
</dbReference>
<evidence type="ECO:0000256" key="7">
    <source>
        <dbReference type="SAM" id="Phobius"/>
    </source>
</evidence>
<dbReference type="PROSITE" id="PS50893">
    <property type="entry name" value="ABC_TRANSPORTER_2"/>
    <property type="match status" value="1"/>
</dbReference>